<dbReference type="AlphaFoldDB" id="A0A068U1I3"/>
<proteinExistence type="predicted"/>
<protein>
    <recommendedName>
        <fullName evidence="1">F-box domain-containing protein</fullName>
    </recommendedName>
</protein>
<dbReference type="PhylomeDB" id="A0A068U1I3"/>
<reference evidence="3" key="1">
    <citation type="journal article" date="2014" name="Science">
        <title>The coffee genome provides insight into the convergent evolution of caffeine biosynthesis.</title>
        <authorList>
            <person name="Denoeud F."/>
            <person name="Carretero-Paulet L."/>
            <person name="Dereeper A."/>
            <person name="Droc G."/>
            <person name="Guyot R."/>
            <person name="Pietrella M."/>
            <person name="Zheng C."/>
            <person name="Alberti A."/>
            <person name="Anthony F."/>
            <person name="Aprea G."/>
            <person name="Aury J.M."/>
            <person name="Bento P."/>
            <person name="Bernard M."/>
            <person name="Bocs S."/>
            <person name="Campa C."/>
            <person name="Cenci A."/>
            <person name="Combes M.C."/>
            <person name="Crouzillat D."/>
            <person name="Da Silva C."/>
            <person name="Daddiego L."/>
            <person name="De Bellis F."/>
            <person name="Dussert S."/>
            <person name="Garsmeur O."/>
            <person name="Gayraud T."/>
            <person name="Guignon V."/>
            <person name="Jahn K."/>
            <person name="Jamilloux V."/>
            <person name="Joet T."/>
            <person name="Labadie K."/>
            <person name="Lan T."/>
            <person name="Leclercq J."/>
            <person name="Lepelley M."/>
            <person name="Leroy T."/>
            <person name="Li L.T."/>
            <person name="Librado P."/>
            <person name="Lopez L."/>
            <person name="Munoz A."/>
            <person name="Noel B."/>
            <person name="Pallavicini A."/>
            <person name="Perrotta G."/>
            <person name="Poncet V."/>
            <person name="Pot D."/>
            <person name="Priyono X."/>
            <person name="Rigoreau M."/>
            <person name="Rouard M."/>
            <person name="Rozas J."/>
            <person name="Tranchant-Dubreuil C."/>
            <person name="VanBuren R."/>
            <person name="Zhang Q."/>
            <person name="Andrade A.C."/>
            <person name="Argout X."/>
            <person name="Bertrand B."/>
            <person name="de Kochko A."/>
            <person name="Graziosi G."/>
            <person name="Henry R.J."/>
            <person name="Jayarama X."/>
            <person name="Ming R."/>
            <person name="Nagai C."/>
            <person name="Rounsley S."/>
            <person name="Sankoff D."/>
            <person name="Giuliano G."/>
            <person name="Albert V.A."/>
            <person name="Wincker P."/>
            <person name="Lashermes P."/>
        </authorList>
    </citation>
    <scope>NUCLEOTIDE SEQUENCE [LARGE SCALE GENOMIC DNA]</scope>
    <source>
        <strain evidence="3">cv. DH200-94</strain>
    </source>
</reference>
<dbReference type="InterPro" id="IPR036047">
    <property type="entry name" value="F-box-like_dom_sf"/>
</dbReference>
<accession>A0A068U1I3</accession>
<dbReference type="SMART" id="SM00256">
    <property type="entry name" value="FBOX"/>
    <property type="match status" value="1"/>
</dbReference>
<dbReference type="SUPFAM" id="SSF81383">
    <property type="entry name" value="F-box domain"/>
    <property type="match status" value="1"/>
</dbReference>
<dbReference type="InParanoid" id="A0A068U1I3"/>
<dbReference type="InterPro" id="IPR001810">
    <property type="entry name" value="F-box_dom"/>
</dbReference>
<evidence type="ECO:0000313" key="3">
    <source>
        <dbReference type="Proteomes" id="UP000295252"/>
    </source>
</evidence>
<evidence type="ECO:0000259" key="1">
    <source>
        <dbReference type="SMART" id="SM00256"/>
    </source>
</evidence>
<dbReference type="Proteomes" id="UP000295252">
    <property type="component" value="Chromosome IX"/>
</dbReference>
<gene>
    <name evidence="2" type="ORF">GSCOC_T00036523001</name>
</gene>
<evidence type="ECO:0000313" key="2">
    <source>
        <dbReference type="EMBL" id="CDP01468.1"/>
    </source>
</evidence>
<dbReference type="PANTHER" id="PTHR31111:SF140">
    <property type="entry name" value="MDSFBB3-ALPHA PROTEIN"/>
    <property type="match status" value="1"/>
</dbReference>
<organism evidence="2 3">
    <name type="scientific">Coffea canephora</name>
    <name type="common">Robusta coffee</name>
    <dbReference type="NCBI Taxonomy" id="49390"/>
    <lineage>
        <taxon>Eukaryota</taxon>
        <taxon>Viridiplantae</taxon>
        <taxon>Streptophyta</taxon>
        <taxon>Embryophyta</taxon>
        <taxon>Tracheophyta</taxon>
        <taxon>Spermatophyta</taxon>
        <taxon>Magnoliopsida</taxon>
        <taxon>eudicotyledons</taxon>
        <taxon>Gunneridae</taxon>
        <taxon>Pentapetalae</taxon>
        <taxon>asterids</taxon>
        <taxon>lamiids</taxon>
        <taxon>Gentianales</taxon>
        <taxon>Rubiaceae</taxon>
        <taxon>Ixoroideae</taxon>
        <taxon>Gardenieae complex</taxon>
        <taxon>Bertiereae - Coffeeae clade</taxon>
        <taxon>Coffeeae</taxon>
        <taxon>Coffea</taxon>
    </lineage>
</organism>
<dbReference type="EMBL" id="HG739091">
    <property type="protein sequence ID" value="CDP01468.1"/>
    <property type="molecule type" value="Genomic_DNA"/>
</dbReference>
<dbReference type="PANTHER" id="PTHR31111">
    <property type="entry name" value="BNAA05G37150D PROTEIN-RELATED"/>
    <property type="match status" value="1"/>
</dbReference>
<keyword evidence="3" id="KW-1185">Reference proteome</keyword>
<dbReference type="OrthoDB" id="1924677at2759"/>
<dbReference type="OMA" id="ENHAWLN"/>
<feature type="domain" description="F-box" evidence="1">
    <location>
        <begin position="5"/>
        <end position="45"/>
    </location>
</feature>
<name>A0A068U1I3_COFCA</name>
<sequence>MNKYIPLHLITEILLKLPVKSLLKFKCTLKSWLSVISSRQFIKSHLENHAWLNNRRLLMLDDYETLKTLLSQLLSGRIG</sequence>
<dbReference type="Gramene" id="CDP01468">
    <property type="protein sequence ID" value="CDP01468"/>
    <property type="gene ID" value="GSCOC_T00036523001"/>
</dbReference>
<dbReference type="Pfam" id="PF00646">
    <property type="entry name" value="F-box"/>
    <property type="match status" value="1"/>
</dbReference>